<evidence type="ECO:0000256" key="1">
    <source>
        <dbReference type="SAM" id="MobiDB-lite"/>
    </source>
</evidence>
<dbReference type="Proteomes" id="UP000799436">
    <property type="component" value="Unassembled WGS sequence"/>
</dbReference>
<keyword evidence="2" id="KW-0472">Membrane</keyword>
<dbReference type="OrthoDB" id="3539644at2759"/>
<proteinExistence type="predicted"/>
<keyword evidence="2" id="KW-0812">Transmembrane</keyword>
<dbReference type="EMBL" id="ML995809">
    <property type="protein sequence ID" value="KAF2773913.1"/>
    <property type="molecule type" value="Genomic_DNA"/>
</dbReference>
<reference evidence="3" key="1">
    <citation type="journal article" date="2020" name="Stud. Mycol.">
        <title>101 Dothideomycetes genomes: a test case for predicting lifestyles and emergence of pathogens.</title>
        <authorList>
            <person name="Haridas S."/>
            <person name="Albert R."/>
            <person name="Binder M."/>
            <person name="Bloem J."/>
            <person name="Labutti K."/>
            <person name="Salamov A."/>
            <person name="Andreopoulos B."/>
            <person name="Baker S."/>
            <person name="Barry K."/>
            <person name="Bills G."/>
            <person name="Bluhm B."/>
            <person name="Cannon C."/>
            <person name="Castanera R."/>
            <person name="Culley D."/>
            <person name="Daum C."/>
            <person name="Ezra D."/>
            <person name="Gonzalez J."/>
            <person name="Henrissat B."/>
            <person name="Kuo A."/>
            <person name="Liang C."/>
            <person name="Lipzen A."/>
            <person name="Lutzoni F."/>
            <person name="Magnuson J."/>
            <person name="Mondo S."/>
            <person name="Nolan M."/>
            <person name="Ohm R."/>
            <person name="Pangilinan J."/>
            <person name="Park H.-J."/>
            <person name="Ramirez L."/>
            <person name="Alfaro M."/>
            <person name="Sun H."/>
            <person name="Tritt A."/>
            <person name="Yoshinaga Y."/>
            <person name="Zwiers L.-H."/>
            <person name="Turgeon B."/>
            <person name="Goodwin S."/>
            <person name="Spatafora J."/>
            <person name="Crous P."/>
            <person name="Grigoriev I."/>
        </authorList>
    </citation>
    <scope>NUCLEOTIDE SEQUENCE</scope>
    <source>
        <strain evidence="3">CBS 116005</strain>
    </source>
</reference>
<keyword evidence="2" id="KW-1133">Transmembrane helix</keyword>
<evidence type="ECO:0000313" key="4">
    <source>
        <dbReference type="Proteomes" id="UP000799436"/>
    </source>
</evidence>
<evidence type="ECO:0000313" key="3">
    <source>
        <dbReference type="EMBL" id="KAF2773913.1"/>
    </source>
</evidence>
<evidence type="ECO:0008006" key="5">
    <source>
        <dbReference type="Google" id="ProtNLM"/>
    </source>
</evidence>
<evidence type="ECO:0000256" key="2">
    <source>
        <dbReference type="SAM" id="Phobius"/>
    </source>
</evidence>
<protein>
    <recommendedName>
        <fullName evidence="5">Adhesin domain-containing protein</fullName>
    </recommendedName>
</protein>
<feature type="compositionally biased region" description="Low complexity" evidence="1">
    <location>
        <begin position="7"/>
        <end position="21"/>
    </location>
</feature>
<gene>
    <name evidence="3" type="ORF">EJ03DRAFT_71786</name>
</gene>
<name>A0A6G1LLS3_9PEZI</name>
<organism evidence="3 4">
    <name type="scientific">Teratosphaeria nubilosa</name>
    <dbReference type="NCBI Taxonomy" id="161662"/>
    <lineage>
        <taxon>Eukaryota</taxon>
        <taxon>Fungi</taxon>
        <taxon>Dikarya</taxon>
        <taxon>Ascomycota</taxon>
        <taxon>Pezizomycotina</taxon>
        <taxon>Dothideomycetes</taxon>
        <taxon>Dothideomycetidae</taxon>
        <taxon>Mycosphaerellales</taxon>
        <taxon>Teratosphaeriaceae</taxon>
        <taxon>Teratosphaeria</taxon>
    </lineage>
</organism>
<sequence length="584" mass="63996">MGELMWPFGNPNSPFGPGFPSRHTHGSSGNQFGPLGHHAGPSANLSDTFRLNGGPFARRHEPEAMVDTSVHDASMHETHALLSHRRNKQSRRWLIRIRRTCCEPLSILNAFLILAIIGLTFFFIRATKYGQSGDGNTSDDSPVKLPDTDDHRLDVDYDWSNGTLPVHAVPNSQCVYEYYSRSASFGFTNIANFSFSEMIGISTGTRGEIGGKIWILPAPPDQEVDIKGWFSYAAAKAISIGDITHRISDNGVTLALADGAVAPKGCVDVAVGIYLKKDVDLTEFDAATMNLDVEIMDGFELDNPVQSHRTHGKSAIYTRQGYVKMSYWSSRELYVDSRSGSISGRFSLRDLLSIRSTSGSIDAEVSARKADRDKPLPAKLSVTSYSGSINVNMELYDLPERDYKTYLRGRSSSVKGSVIHGTETEVTTNSGTIDLKVLPYRSEESGGSRFTTKSASGTTNIHVLAPYTSRKSQAIHSGTRRPENPDTLSNNVIAHVYNPYQPEDTVLDMLRSSHISTSGTLGLIYPKEWEGTIEGYSYTGSITVAGDGIHRIIDQDLGTAKRHYLGRKGSADSRLDFSTTSGSR</sequence>
<feature type="transmembrane region" description="Helical" evidence="2">
    <location>
        <begin position="105"/>
        <end position="124"/>
    </location>
</feature>
<feature type="region of interest" description="Disordered" evidence="1">
    <location>
        <begin position="1"/>
        <end position="39"/>
    </location>
</feature>
<keyword evidence="4" id="KW-1185">Reference proteome</keyword>
<dbReference type="AlphaFoldDB" id="A0A6G1LLS3"/>
<accession>A0A6G1LLS3</accession>